<dbReference type="RefSeq" id="WP_011822265.1">
    <property type="nucleotide sequence ID" value="NC_008818.1"/>
</dbReference>
<organism evidence="4 5">
    <name type="scientific">Hyperthermus butylicus (strain DSM 5456 / JCM 9403 / PLM1-5)</name>
    <dbReference type="NCBI Taxonomy" id="415426"/>
    <lineage>
        <taxon>Archaea</taxon>
        <taxon>Thermoproteota</taxon>
        <taxon>Thermoprotei</taxon>
        <taxon>Desulfurococcales</taxon>
        <taxon>Pyrodictiaceae</taxon>
        <taxon>Hyperthermus</taxon>
    </lineage>
</organism>
<dbReference type="GeneID" id="4781722"/>
<dbReference type="Gene3D" id="1.10.10.10">
    <property type="entry name" value="Winged helix-like DNA-binding domain superfamily/Winged helix DNA-binding domain"/>
    <property type="match status" value="1"/>
</dbReference>
<dbReference type="AlphaFoldDB" id="A2BLT6"/>
<dbReference type="InterPro" id="IPR036390">
    <property type="entry name" value="WH_DNA-bd_sf"/>
</dbReference>
<dbReference type="InterPro" id="IPR036388">
    <property type="entry name" value="WH-like_DNA-bd_sf"/>
</dbReference>
<evidence type="ECO:0000256" key="3">
    <source>
        <dbReference type="ARBA" id="ARBA00023274"/>
    </source>
</evidence>
<keyword evidence="3" id="KW-0687">Ribonucleoprotein</keyword>
<name>A2BLT6_HYPBU</name>
<dbReference type="eggNOG" id="arCOG04327">
    <property type="taxonomic scope" value="Archaea"/>
</dbReference>
<dbReference type="GO" id="GO:0005840">
    <property type="term" value="C:ribosome"/>
    <property type="evidence" value="ECO:0007669"/>
    <property type="project" value="UniProtKB-KW"/>
</dbReference>
<evidence type="ECO:0000313" key="4">
    <source>
        <dbReference type="EMBL" id="ABM80947.1"/>
    </source>
</evidence>
<evidence type="ECO:0000256" key="1">
    <source>
        <dbReference type="ARBA" id="ARBA00009106"/>
    </source>
</evidence>
<keyword evidence="5" id="KW-1185">Reference proteome</keyword>
<dbReference type="KEGG" id="hbu:Hbut_1104"/>
<reference evidence="4 5" key="1">
    <citation type="journal article" date="2007" name="Archaea">
        <title>The genome of Hyperthermus butylicus: a sulfur-reducing, peptide fermenting, neutrophilic Crenarchaeote growing up to 108 degrees C.</title>
        <authorList>
            <person name="Brugger K."/>
            <person name="Chen L."/>
            <person name="Stark M."/>
            <person name="Zibat A."/>
            <person name="Redder P."/>
            <person name="Ruepp A."/>
            <person name="Awayez M."/>
            <person name="She Q."/>
            <person name="Garrett R.A."/>
            <person name="Klenk H.P."/>
        </authorList>
    </citation>
    <scope>NUCLEOTIDE SEQUENCE [LARGE SCALE GENOMIC DNA]</scope>
    <source>
        <strain evidence="5">DSM 5456 / JCM 9403 / PLM1-5</strain>
    </source>
</reference>
<dbReference type="InterPro" id="IPR004977">
    <property type="entry name" value="Ribosomal_eS25"/>
</dbReference>
<dbReference type="HOGENOM" id="CLU_183475_0_0_2"/>
<dbReference type="STRING" id="415426.Hbut_1104"/>
<dbReference type="EnsemblBacteria" id="ABM80947">
    <property type="protein sequence ID" value="ABM80947"/>
    <property type="gene ID" value="Hbut_1104"/>
</dbReference>
<sequence>MSERQGREYTAYVPEQLYKRIAREVKRESFVTPYMLAEKYNMTISLARQVLKRLAKEGIVELYSPSRRAPIYVVKK</sequence>
<comment type="similarity">
    <text evidence="1">Belongs to the eukaryotic ribosomal protein eS25 family.</text>
</comment>
<evidence type="ECO:0000313" key="5">
    <source>
        <dbReference type="Proteomes" id="UP000002593"/>
    </source>
</evidence>
<dbReference type="Pfam" id="PF03297">
    <property type="entry name" value="Ribosomal_S25"/>
    <property type="match status" value="1"/>
</dbReference>
<dbReference type="GO" id="GO:1990904">
    <property type="term" value="C:ribonucleoprotein complex"/>
    <property type="evidence" value="ECO:0007669"/>
    <property type="project" value="UniProtKB-KW"/>
</dbReference>
<dbReference type="Proteomes" id="UP000002593">
    <property type="component" value="Chromosome"/>
</dbReference>
<keyword evidence="2 4" id="KW-0689">Ribosomal protein</keyword>
<dbReference type="NCBIfam" id="NF006813">
    <property type="entry name" value="PRK09334.1-3"/>
    <property type="match status" value="1"/>
</dbReference>
<dbReference type="EMBL" id="CP000493">
    <property type="protein sequence ID" value="ABM80947.1"/>
    <property type="molecule type" value="Genomic_DNA"/>
</dbReference>
<gene>
    <name evidence="4" type="ordered locus">Hbut_1104</name>
</gene>
<proteinExistence type="inferred from homology"/>
<accession>A2BLT6</accession>
<evidence type="ECO:0000256" key="2">
    <source>
        <dbReference type="ARBA" id="ARBA00022980"/>
    </source>
</evidence>
<dbReference type="SUPFAM" id="SSF46785">
    <property type="entry name" value="Winged helix' DNA-binding domain"/>
    <property type="match status" value="1"/>
</dbReference>
<protein>
    <submittedName>
        <fullName evidence="4">30S ribosomal protein S25e</fullName>
    </submittedName>
</protein>
<dbReference type="OrthoDB" id="14537at2157"/>